<keyword evidence="2" id="KW-0732">Signal</keyword>
<dbReference type="Proteomes" id="UP000481583">
    <property type="component" value="Unassembled WGS sequence"/>
</dbReference>
<organism evidence="4 5">
    <name type="scientific">Streptomyces coryli</name>
    <dbReference type="NCBI Taxonomy" id="1128680"/>
    <lineage>
        <taxon>Bacteria</taxon>
        <taxon>Bacillati</taxon>
        <taxon>Actinomycetota</taxon>
        <taxon>Actinomycetes</taxon>
        <taxon>Kitasatosporales</taxon>
        <taxon>Streptomycetaceae</taxon>
        <taxon>Streptomyces</taxon>
    </lineage>
</organism>
<feature type="signal peptide" evidence="2">
    <location>
        <begin position="1"/>
        <end position="27"/>
    </location>
</feature>
<protein>
    <recommendedName>
        <fullName evidence="3">DUF6801 domain-containing protein</fullName>
    </recommendedName>
</protein>
<sequence>MRAALGATAAAGLVAGFFTLSGGTASADTVSLTQKYSCEFPIIGADPITINIEMELPKTMKVGEAVPAFPVKAATDVSVRAAKGITVATGKTLEGKATATVDVHRPQIEQPLKIEVPNTVEKTTIPSPAAAFTVNSTGETPGDLLTWTKPGIASFDVKGITLHDMIARNAAGEPVDLDAGEPHDDGKPDTFKAPCTLDPTSPVKIAEMDIVDEGGGTPGGTVEGNTTGNTTNGGTGDQKLGTEVKDGGTPGGTLSMKQAGDAVALSAVEQGKGGISSGNLNAVTVSDTRTGPAAWSLVGKVTDFTGTAGTIPGDKLSWKPTCETAAGSASTCQPGTEGPVGTAGATLASAPTGEKTGGTFTAGAGLNLDVPAEAKTGTYSSVLTLTLT</sequence>
<feature type="region of interest" description="Disordered" evidence="1">
    <location>
        <begin position="213"/>
        <end position="242"/>
    </location>
</feature>
<feature type="compositionally biased region" description="Basic and acidic residues" evidence="1">
    <location>
        <begin position="180"/>
        <end position="190"/>
    </location>
</feature>
<feature type="compositionally biased region" description="Gly residues" evidence="1">
    <location>
        <begin position="213"/>
        <end position="222"/>
    </location>
</feature>
<keyword evidence="5" id="KW-1185">Reference proteome</keyword>
<proteinExistence type="predicted"/>
<evidence type="ECO:0000313" key="4">
    <source>
        <dbReference type="EMBL" id="NGN65987.1"/>
    </source>
</evidence>
<evidence type="ECO:0000256" key="2">
    <source>
        <dbReference type="SAM" id="SignalP"/>
    </source>
</evidence>
<evidence type="ECO:0000256" key="1">
    <source>
        <dbReference type="SAM" id="MobiDB-lite"/>
    </source>
</evidence>
<feature type="domain" description="DUF6801" evidence="3">
    <location>
        <begin position="35"/>
        <end position="177"/>
    </location>
</feature>
<feature type="chain" id="PRO_5026217644" description="DUF6801 domain-containing protein" evidence="2">
    <location>
        <begin position="28"/>
        <end position="388"/>
    </location>
</feature>
<dbReference type="AlphaFoldDB" id="A0A6G4U3X0"/>
<name>A0A6G4U3X0_9ACTN</name>
<evidence type="ECO:0000259" key="3">
    <source>
        <dbReference type="Pfam" id="PF20611"/>
    </source>
</evidence>
<comment type="caution">
    <text evidence="4">The sequence shown here is derived from an EMBL/GenBank/DDBJ whole genome shotgun (WGS) entry which is preliminary data.</text>
</comment>
<gene>
    <name evidence="4" type="ORF">G5C51_19080</name>
</gene>
<dbReference type="Pfam" id="PF20611">
    <property type="entry name" value="DUF6801"/>
    <property type="match status" value="1"/>
</dbReference>
<dbReference type="RefSeq" id="WP_165238935.1">
    <property type="nucleotide sequence ID" value="NZ_JAAKZV010000079.1"/>
</dbReference>
<dbReference type="InterPro" id="IPR046542">
    <property type="entry name" value="DUF6801"/>
</dbReference>
<feature type="region of interest" description="Disordered" evidence="1">
    <location>
        <begin position="179"/>
        <end position="199"/>
    </location>
</feature>
<reference evidence="4 5" key="1">
    <citation type="submission" date="2020-02" db="EMBL/GenBank/DDBJ databases">
        <title>Whole-genome analyses of novel actinobacteria.</title>
        <authorList>
            <person name="Sahin N."/>
        </authorList>
    </citation>
    <scope>NUCLEOTIDE SEQUENCE [LARGE SCALE GENOMIC DNA]</scope>
    <source>
        <strain evidence="4 5">A7024</strain>
    </source>
</reference>
<dbReference type="EMBL" id="JAAKZV010000079">
    <property type="protein sequence ID" value="NGN65987.1"/>
    <property type="molecule type" value="Genomic_DNA"/>
</dbReference>
<feature type="region of interest" description="Disordered" evidence="1">
    <location>
        <begin position="328"/>
        <end position="354"/>
    </location>
</feature>
<accession>A0A6G4U3X0</accession>
<evidence type="ECO:0000313" key="5">
    <source>
        <dbReference type="Proteomes" id="UP000481583"/>
    </source>
</evidence>